<keyword evidence="1" id="KW-1133">Transmembrane helix</keyword>
<keyword evidence="1" id="KW-0812">Transmembrane</keyword>
<feature type="transmembrane region" description="Helical" evidence="1">
    <location>
        <begin position="32"/>
        <end position="49"/>
    </location>
</feature>
<evidence type="ECO:0000313" key="3">
    <source>
        <dbReference type="EMBL" id="MDQ2585198.1"/>
    </source>
</evidence>
<dbReference type="PANTHER" id="PTHR39430:SF1">
    <property type="entry name" value="PROTEASE"/>
    <property type="match status" value="1"/>
</dbReference>
<feature type="transmembrane region" description="Helical" evidence="1">
    <location>
        <begin position="135"/>
        <end position="154"/>
    </location>
</feature>
<gene>
    <name evidence="3" type="ORF">CKY47_14650</name>
</gene>
<feature type="transmembrane region" description="Helical" evidence="1">
    <location>
        <begin position="160"/>
        <end position="180"/>
    </location>
</feature>
<keyword evidence="1" id="KW-0472">Membrane</keyword>
<feature type="transmembrane region" description="Helical" evidence="1">
    <location>
        <begin position="236"/>
        <end position="255"/>
    </location>
</feature>
<dbReference type="PANTHER" id="PTHR39430">
    <property type="entry name" value="MEMBRANE-ASSOCIATED PROTEASE-RELATED"/>
    <property type="match status" value="1"/>
</dbReference>
<keyword evidence="3" id="KW-0482">Metalloprotease</keyword>
<feature type="transmembrane region" description="Helical" evidence="1">
    <location>
        <begin position="192"/>
        <end position="216"/>
    </location>
</feature>
<dbReference type="Proteomes" id="UP001225605">
    <property type="component" value="Unassembled WGS sequence"/>
</dbReference>
<dbReference type="GO" id="GO:0008237">
    <property type="term" value="F:metallopeptidase activity"/>
    <property type="evidence" value="ECO:0007669"/>
    <property type="project" value="UniProtKB-KW"/>
</dbReference>
<evidence type="ECO:0000259" key="2">
    <source>
        <dbReference type="Pfam" id="PF02517"/>
    </source>
</evidence>
<accession>A0ABU0X0D2</accession>
<dbReference type="InterPro" id="IPR003675">
    <property type="entry name" value="Rce1/LyrA-like_dom"/>
</dbReference>
<keyword evidence="3" id="KW-0378">Hydrolase</keyword>
<dbReference type="Pfam" id="PF02517">
    <property type="entry name" value="Rce1-like"/>
    <property type="match status" value="1"/>
</dbReference>
<reference evidence="3 4" key="1">
    <citation type="submission" date="2017-06" db="EMBL/GenBank/DDBJ databases">
        <title>Cultured bacterium strain Saccharothrix yanglingensis Hhs.015.</title>
        <authorList>
            <person name="Xia Y."/>
        </authorList>
    </citation>
    <scope>NUCLEOTIDE SEQUENCE [LARGE SCALE GENOMIC DNA]</scope>
    <source>
        <strain evidence="3 4">Hhs.015</strain>
    </source>
</reference>
<comment type="caution">
    <text evidence="3">The sequence shown here is derived from an EMBL/GenBank/DDBJ whole genome shotgun (WGS) entry which is preliminary data.</text>
</comment>
<keyword evidence="3" id="KW-0645">Protease</keyword>
<evidence type="ECO:0000256" key="1">
    <source>
        <dbReference type="SAM" id="Phobius"/>
    </source>
</evidence>
<feature type="domain" description="CAAX prenyl protease 2/Lysostaphin resistance protein A-like" evidence="2">
    <location>
        <begin position="105"/>
        <end position="196"/>
    </location>
</feature>
<organism evidence="3 4">
    <name type="scientific">Saccharothrix yanglingensis</name>
    <dbReference type="NCBI Taxonomy" id="659496"/>
    <lineage>
        <taxon>Bacteria</taxon>
        <taxon>Bacillati</taxon>
        <taxon>Actinomycetota</taxon>
        <taxon>Actinomycetes</taxon>
        <taxon>Pseudonocardiales</taxon>
        <taxon>Pseudonocardiaceae</taxon>
        <taxon>Saccharothrix</taxon>
    </lineage>
</organism>
<dbReference type="RefSeq" id="WP_306746370.1">
    <property type="nucleotide sequence ID" value="NZ_NSDM01000005.1"/>
</dbReference>
<feature type="transmembrane region" description="Helical" evidence="1">
    <location>
        <begin position="70"/>
        <end position="92"/>
    </location>
</feature>
<proteinExistence type="predicted"/>
<sequence>MRFAEQLVTVLAVALVGNQGVAAARGNPWLALALGTATAVLAVLAYAWVVRRTERRAPVEVGRDGAAAAIGRGLLIGVAMCGAVILGIALLGHYEVDGWGSPTGAVGLLGFMAAAAVTEELLYRGVLFRIVEERTGTWVALLFTGVVFGASHLFNPDASPWGAVAISIEAGFMLAAAYAATRTLWVPIGLHFGWNFALGGVFGAEVSGGDTAKGLLDATLSGPTPITGGAFGPEGSLYAVAAGVVLTAVFLLLAHRRGHVVPRRRADRVAATLAP</sequence>
<feature type="transmembrane region" description="Helical" evidence="1">
    <location>
        <begin position="104"/>
        <end position="123"/>
    </location>
</feature>
<keyword evidence="4" id="KW-1185">Reference proteome</keyword>
<protein>
    <submittedName>
        <fullName evidence="3">CPBP family intramembrane metalloprotease domain-containing protein</fullName>
    </submittedName>
</protein>
<evidence type="ECO:0000313" key="4">
    <source>
        <dbReference type="Proteomes" id="UP001225605"/>
    </source>
</evidence>
<dbReference type="EMBL" id="NSDM01000005">
    <property type="protein sequence ID" value="MDQ2585198.1"/>
    <property type="molecule type" value="Genomic_DNA"/>
</dbReference>
<name>A0ABU0X0D2_9PSEU</name>